<dbReference type="Pfam" id="PF19807">
    <property type="entry name" value="DUF6290"/>
    <property type="match status" value="1"/>
</dbReference>
<evidence type="ECO:0008006" key="3">
    <source>
        <dbReference type="Google" id="ProtNLM"/>
    </source>
</evidence>
<protein>
    <recommendedName>
        <fullName evidence="3">CopG family transcriptional regulator</fullName>
    </recommendedName>
</protein>
<dbReference type="AlphaFoldDB" id="A0A9D1U5A4"/>
<comment type="caution">
    <text evidence="1">The sequence shown here is derived from an EMBL/GenBank/DDBJ whole genome shotgun (WGS) entry which is preliminary data.</text>
</comment>
<dbReference type="NCBIfam" id="NF046040">
    <property type="entry name" value="RelB_antitoxin"/>
    <property type="match status" value="1"/>
</dbReference>
<dbReference type="EMBL" id="DXGJ01000062">
    <property type="protein sequence ID" value="HIW72551.1"/>
    <property type="molecule type" value="Genomic_DNA"/>
</dbReference>
<reference evidence="1" key="1">
    <citation type="journal article" date="2021" name="PeerJ">
        <title>Extensive microbial diversity within the chicken gut microbiome revealed by metagenomics and culture.</title>
        <authorList>
            <person name="Gilroy R."/>
            <person name="Ravi A."/>
            <person name="Getino M."/>
            <person name="Pursley I."/>
            <person name="Horton D.L."/>
            <person name="Alikhan N.F."/>
            <person name="Baker D."/>
            <person name="Gharbi K."/>
            <person name="Hall N."/>
            <person name="Watson M."/>
            <person name="Adriaenssens E.M."/>
            <person name="Foster-Nyarko E."/>
            <person name="Jarju S."/>
            <person name="Secka A."/>
            <person name="Antonio M."/>
            <person name="Oren A."/>
            <person name="Chaudhuri R.R."/>
            <person name="La Ragione R."/>
            <person name="Hildebrand F."/>
            <person name="Pallen M.J."/>
        </authorList>
    </citation>
    <scope>NUCLEOTIDE SEQUENCE</scope>
    <source>
        <strain evidence="1">CHK173-259</strain>
    </source>
</reference>
<dbReference type="Proteomes" id="UP000886822">
    <property type="component" value="Unassembled WGS sequence"/>
</dbReference>
<gene>
    <name evidence="1" type="ORF">H9875_08005</name>
</gene>
<accession>A0A9D1U5A4</accession>
<name>A0A9D1U5A4_9LACO</name>
<proteinExistence type="predicted"/>
<dbReference type="GO" id="GO:0006355">
    <property type="term" value="P:regulation of DNA-templated transcription"/>
    <property type="evidence" value="ECO:0007669"/>
    <property type="project" value="InterPro"/>
</dbReference>
<evidence type="ECO:0000313" key="1">
    <source>
        <dbReference type="EMBL" id="HIW72551.1"/>
    </source>
</evidence>
<dbReference type="InterPro" id="IPR046257">
    <property type="entry name" value="DUF6290"/>
</dbReference>
<dbReference type="SUPFAM" id="SSF47598">
    <property type="entry name" value="Ribbon-helix-helix"/>
    <property type="match status" value="1"/>
</dbReference>
<dbReference type="InterPro" id="IPR010985">
    <property type="entry name" value="Ribbon_hlx_hlx"/>
</dbReference>
<evidence type="ECO:0000313" key="2">
    <source>
        <dbReference type="Proteomes" id="UP000886822"/>
    </source>
</evidence>
<reference evidence="1" key="2">
    <citation type="submission" date="2021-04" db="EMBL/GenBank/DDBJ databases">
        <authorList>
            <person name="Gilroy R."/>
        </authorList>
    </citation>
    <scope>NUCLEOTIDE SEQUENCE</scope>
    <source>
        <strain evidence="1">CHK173-259</strain>
    </source>
</reference>
<organism evidence="1 2">
    <name type="scientific">Candidatus Levilactobacillus faecigallinarum</name>
    <dbReference type="NCBI Taxonomy" id="2838638"/>
    <lineage>
        <taxon>Bacteria</taxon>
        <taxon>Bacillati</taxon>
        <taxon>Bacillota</taxon>
        <taxon>Bacilli</taxon>
        <taxon>Lactobacillales</taxon>
        <taxon>Lactobacillaceae</taxon>
        <taxon>Levilactobacillus</taxon>
    </lineage>
</organism>
<sequence length="75" mass="8590">MAETVVTSLRLKKDHYQQVKKMADCHGISIAKYMREAVLERLEDEADYHDAMANLNASHGETVSRDEIRQCLGMH</sequence>